<reference evidence="2" key="1">
    <citation type="submission" date="2025-08" db="UniProtKB">
        <authorList>
            <consortium name="Ensembl"/>
        </authorList>
    </citation>
    <scope>IDENTIFICATION</scope>
</reference>
<keyword evidence="3" id="KW-1185">Reference proteome</keyword>
<feature type="transmembrane region" description="Helical" evidence="1">
    <location>
        <begin position="26"/>
        <end position="46"/>
    </location>
</feature>
<evidence type="ECO:0000256" key="1">
    <source>
        <dbReference type="SAM" id="Phobius"/>
    </source>
</evidence>
<dbReference type="InParanoid" id="A0A672HWE8"/>
<proteinExistence type="predicted"/>
<dbReference type="Proteomes" id="UP000472267">
    <property type="component" value="Unassembled WGS sequence"/>
</dbReference>
<evidence type="ECO:0000313" key="3">
    <source>
        <dbReference type="Proteomes" id="UP000472267"/>
    </source>
</evidence>
<reference evidence="2" key="2">
    <citation type="submission" date="2025-09" db="UniProtKB">
        <authorList>
            <consortium name="Ensembl"/>
        </authorList>
    </citation>
    <scope>IDENTIFICATION</scope>
</reference>
<accession>A0A672HWE8</accession>
<dbReference type="AlphaFoldDB" id="A0A672HWE8"/>
<keyword evidence="1" id="KW-0472">Membrane</keyword>
<evidence type="ECO:0000313" key="2">
    <source>
        <dbReference type="Ensembl" id="ENSSFAP00005033255.1"/>
    </source>
</evidence>
<organism evidence="2 3">
    <name type="scientific">Salarias fasciatus</name>
    <name type="common">Jewelled blenny</name>
    <name type="synonym">Blennius fasciatus</name>
    <dbReference type="NCBI Taxonomy" id="181472"/>
    <lineage>
        <taxon>Eukaryota</taxon>
        <taxon>Metazoa</taxon>
        <taxon>Chordata</taxon>
        <taxon>Craniata</taxon>
        <taxon>Vertebrata</taxon>
        <taxon>Euteleostomi</taxon>
        <taxon>Actinopterygii</taxon>
        <taxon>Neopterygii</taxon>
        <taxon>Teleostei</taxon>
        <taxon>Neoteleostei</taxon>
        <taxon>Acanthomorphata</taxon>
        <taxon>Ovalentaria</taxon>
        <taxon>Blenniimorphae</taxon>
        <taxon>Blenniiformes</taxon>
        <taxon>Blennioidei</taxon>
        <taxon>Blenniidae</taxon>
        <taxon>Salariinae</taxon>
        <taxon>Salarias</taxon>
    </lineage>
</organism>
<keyword evidence="1" id="KW-0812">Transmembrane</keyword>
<protein>
    <submittedName>
        <fullName evidence="2">Uncharacterized protein</fullName>
    </submittedName>
</protein>
<dbReference type="Ensembl" id="ENSSFAT00005034421.1">
    <property type="protein sequence ID" value="ENSSFAP00005033255.1"/>
    <property type="gene ID" value="ENSSFAG00005016817.1"/>
</dbReference>
<keyword evidence="1" id="KW-1133">Transmembrane helix</keyword>
<sequence>FPPNHGQWTCTVRNSCLRRHADKTDWLAIFCGALRLLCIFPLLNCLQCKYSRSLQSGLILTTTVA</sequence>
<name>A0A672HWE8_SALFA</name>